<evidence type="ECO:0000259" key="1">
    <source>
        <dbReference type="PROSITE" id="PS51186"/>
    </source>
</evidence>
<accession>A0ABX7BF13</accession>
<dbReference type="PANTHER" id="PTHR43305:SF1">
    <property type="entry name" value="FAMILY N-ACETYLTRANSFERASE, PUTATIVE (AFU_ORTHOLOGUE AFUA_2G01380)-RELATED"/>
    <property type="match status" value="1"/>
</dbReference>
<dbReference type="InterPro" id="IPR000182">
    <property type="entry name" value="GNAT_dom"/>
</dbReference>
<proteinExistence type="predicted"/>
<dbReference type="EMBL" id="CP067421">
    <property type="protein sequence ID" value="QQP92984.1"/>
    <property type="molecule type" value="Genomic_DNA"/>
</dbReference>
<protein>
    <submittedName>
        <fullName evidence="2">GNAT family N-acetyltransferase</fullName>
    </submittedName>
</protein>
<dbReference type="InterPro" id="IPR016181">
    <property type="entry name" value="Acyl_CoA_acyltransferase"/>
</dbReference>
<organism evidence="2 3">
    <name type="scientific">Skermanella cutis</name>
    <dbReference type="NCBI Taxonomy" id="2775420"/>
    <lineage>
        <taxon>Bacteria</taxon>
        <taxon>Pseudomonadati</taxon>
        <taxon>Pseudomonadota</taxon>
        <taxon>Alphaproteobacteria</taxon>
        <taxon>Rhodospirillales</taxon>
        <taxon>Azospirillaceae</taxon>
        <taxon>Skermanella</taxon>
    </lineage>
</organism>
<dbReference type="Gene3D" id="3.40.630.30">
    <property type="match status" value="1"/>
</dbReference>
<dbReference type="PROSITE" id="PS51186">
    <property type="entry name" value="GNAT"/>
    <property type="match status" value="1"/>
</dbReference>
<dbReference type="RefSeq" id="WP_201082307.1">
    <property type="nucleotide sequence ID" value="NZ_CP067421.1"/>
</dbReference>
<keyword evidence="3" id="KW-1185">Reference proteome</keyword>
<geneLocation type="plasmid" evidence="2 3">
    <name>pTT6-1</name>
</geneLocation>
<dbReference type="Proteomes" id="UP000595197">
    <property type="component" value="Plasmid pTT6-1"/>
</dbReference>
<dbReference type="Pfam" id="PF00583">
    <property type="entry name" value="Acetyltransf_1"/>
    <property type="match status" value="1"/>
</dbReference>
<sequence length="167" mass="17730">MTQPPFRIGPARTVADFETAARLFERYAASLGIDLAYQGFAEELATLPGSYAPPAGALLLAHCIDGEPLGCVALRPMAPADCPVGGCCEMKRLYVLPRGRGIGLGRALVDAILAEAVRVGYREMRLDTLPTLTEAIALYRKAGFTPIAAYYDTPVPGTIFLGRSLAG</sequence>
<name>A0ABX7BF13_9PROT</name>
<reference evidence="2" key="1">
    <citation type="submission" date="2021-02" db="EMBL/GenBank/DDBJ databases">
        <title>Skermanella TT6 skin isolate.</title>
        <authorList>
            <person name="Lee K."/>
            <person name="Ganzorig M."/>
        </authorList>
    </citation>
    <scope>NUCLEOTIDE SEQUENCE</scope>
    <source>
        <strain evidence="2">TT6</strain>
    </source>
</reference>
<gene>
    <name evidence="2" type="ORF">IGS68_27805</name>
</gene>
<evidence type="ECO:0000313" key="3">
    <source>
        <dbReference type="Proteomes" id="UP000595197"/>
    </source>
</evidence>
<keyword evidence="2" id="KW-0614">Plasmid</keyword>
<evidence type="ECO:0000313" key="2">
    <source>
        <dbReference type="EMBL" id="QQP92984.1"/>
    </source>
</evidence>
<dbReference type="InterPro" id="IPR052777">
    <property type="entry name" value="Acetyltransferase_Enz"/>
</dbReference>
<dbReference type="CDD" id="cd04301">
    <property type="entry name" value="NAT_SF"/>
    <property type="match status" value="1"/>
</dbReference>
<dbReference type="SUPFAM" id="SSF55729">
    <property type="entry name" value="Acyl-CoA N-acyltransferases (Nat)"/>
    <property type="match status" value="1"/>
</dbReference>
<dbReference type="PANTHER" id="PTHR43305">
    <property type="entry name" value="FAMILY N-ACETYLTRANSFERASE, PUTATIVE (AFU_ORTHOLOGUE AFUA_2G01380)-RELATED"/>
    <property type="match status" value="1"/>
</dbReference>
<feature type="domain" description="N-acetyltransferase" evidence="1">
    <location>
        <begin position="6"/>
        <end position="166"/>
    </location>
</feature>